<dbReference type="GO" id="GO:0006310">
    <property type="term" value="P:DNA recombination"/>
    <property type="evidence" value="ECO:0007669"/>
    <property type="project" value="InterPro"/>
</dbReference>
<dbReference type="NCBIfam" id="TIGR00634">
    <property type="entry name" value="recN"/>
    <property type="match status" value="1"/>
</dbReference>
<evidence type="ECO:0000256" key="3">
    <source>
        <dbReference type="ARBA" id="ARBA00022741"/>
    </source>
</evidence>
<evidence type="ECO:0000256" key="5">
    <source>
        <dbReference type="ARBA" id="ARBA00022840"/>
    </source>
</evidence>
<dbReference type="PANTHER" id="PTHR11059:SF0">
    <property type="entry name" value="DNA REPAIR PROTEIN RECN"/>
    <property type="match status" value="1"/>
</dbReference>
<dbReference type="PIRSF" id="PIRSF003128">
    <property type="entry name" value="RecN"/>
    <property type="match status" value="1"/>
</dbReference>
<evidence type="ECO:0000256" key="2">
    <source>
        <dbReference type="ARBA" id="ARBA00021315"/>
    </source>
</evidence>
<evidence type="ECO:0000313" key="11">
    <source>
        <dbReference type="EMBL" id="GAV25646.1"/>
    </source>
</evidence>
<feature type="coiled-coil region" evidence="9">
    <location>
        <begin position="318"/>
        <end position="355"/>
    </location>
</feature>
<comment type="function">
    <text evidence="8">May be involved in recombinational repair of damaged DNA.</text>
</comment>
<keyword evidence="3" id="KW-0547">Nucleotide-binding</keyword>
<dbReference type="Proteomes" id="UP000187338">
    <property type="component" value="Unassembled WGS sequence"/>
</dbReference>
<dbReference type="GO" id="GO:0006281">
    <property type="term" value="P:DNA repair"/>
    <property type="evidence" value="ECO:0007669"/>
    <property type="project" value="UniProtKB-KW"/>
</dbReference>
<dbReference type="GO" id="GO:0009432">
    <property type="term" value="P:SOS response"/>
    <property type="evidence" value="ECO:0007669"/>
    <property type="project" value="TreeGrafter"/>
</dbReference>
<name>A0A1L8D373_9THEO</name>
<gene>
    <name evidence="11" type="ORF">ciss_15790</name>
</gene>
<dbReference type="EMBL" id="BDJL01000055">
    <property type="protein sequence ID" value="GAV25646.1"/>
    <property type="molecule type" value="Genomic_DNA"/>
</dbReference>
<sequence length="552" mass="63613">MLLALTVENFGLIERVNMDFTPGLNVLTGETGAGKSMLIDALLLLLGQKARGDVVRKGADKALLTATFESERLCHKLREYGLPADEVNIFSREIAADGKSVARINGTVVPLSLYREMTQGLIDVMTQHEQQMLLAPSYHLKLLDRTGDEEFQRWCKQLKDAYEGWMEAEKLYEEIISQEMERLKRIDYLKFCINEIEKINPSLEEEEQLKQFHNRLLNQERLYGLIGNAYREIYGENEPGIVDRLGRITKDLREATRVDSFIEEILKKVEDATLLLEEAALDLKTYLDGMENQSLNPDEVEERLYRYELLKKKYGPTLKDVLNFLEKARQEYQNLSEIEENKAFYQEKAEKMRENYYKINSLVKEYRRKLAVKLEESISKHLKELLMPHAQIKVVFTDASPGPRGNEAIQFYFLPNPGEDLKPLAKIASGGELSRLLLSFKLYFNQVDEHETLIFDEIETGLGGSIIEVVGEKLKKLSSNHQVLLVTHSPIIAGFADTHFVVEKIVSEERTETRVKKLTFEERKWEIARMLGEKEIEALNLEMAEKILKKGK</sequence>
<keyword evidence="9" id="KW-0175">Coiled coil</keyword>
<reference evidence="12" key="1">
    <citation type="submission" date="2016-12" db="EMBL/GenBank/DDBJ databases">
        <title>Draft Genome Sequences od Carboxydothermus pertinax and islandicus, Hydrogenogenic Carboxydotrophic Bacteria.</title>
        <authorList>
            <person name="Fukuyama Y."/>
            <person name="Ohmae K."/>
            <person name="Yoneda Y."/>
            <person name="Yoshida T."/>
            <person name="Sako Y."/>
        </authorList>
    </citation>
    <scope>NUCLEOTIDE SEQUENCE [LARGE SCALE GENOMIC DNA]</scope>
    <source>
        <strain evidence="12">SET</strain>
    </source>
</reference>
<dbReference type="SUPFAM" id="SSF52540">
    <property type="entry name" value="P-loop containing nucleoside triphosphate hydrolases"/>
    <property type="match status" value="1"/>
</dbReference>
<evidence type="ECO:0000313" key="12">
    <source>
        <dbReference type="Proteomes" id="UP000187338"/>
    </source>
</evidence>
<protein>
    <recommendedName>
        <fullName evidence="2 8">DNA repair protein RecN</fullName>
    </recommendedName>
    <alternativeName>
        <fullName evidence="7 8">Recombination protein N</fullName>
    </alternativeName>
</protein>
<organism evidence="11 12">
    <name type="scientific">Carboxydothermus islandicus</name>
    <dbReference type="NCBI Taxonomy" id="661089"/>
    <lineage>
        <taxon>Bacteria</taxon>
        <taxon>Bacillati</taxon>
        <taxon>Bacillota</taxon>
        <taxon>Clostridia</taxon>
        <taxon>Thermoanaerobacterales</taxon>
        <taxon>Thermoanaerobacteraceae</taxon>
        <taxon>Carboxydothermus</taxon>
    </lineage>
</organism>
<dbReference type="OrthoDB" id="9806954at2"/>
<dbReference type="GO" id="GO:0005524">
    <property type="term" value="F:ATP binding"/>
    <property type="evidence" value="ECO:0007669"/>
    <property type="project" value="UniProtKB-KW"/>
</dbReference>
<keyword evidence="4 8" id="KW-0227">DNA damage</keyword>
<evidence type="ECO:0000256" key="8">
    <source>
        <dbReference type="PIRNR" id="PIRNR003128"/>
    </source>
</evidence>
<keyword evidence="12" id="KW-1185">Reference proteome</keyword>
<dbReference type="RefSeq" id="WP_075865794.1">
    <property type="nucleotide sequence ID" value="NZ_BDJL01000055.1"/>
</dbReference>
<evidence type="ECO:0000256" key="9">
    <source>
        <dbReference type="SAM" id="Coils"/>
    </source>
</evidence>
<feature type="domain" description="AAA+ ATPase" evidence="10">
    <location>
        <begin position="21"/>
        <end position="506"/>
    </location>
</feature>
<dbReference type="PANTHER" id="PTHR11059">
    <property type="entry name" value="DNA REPAIR PROTEIN RECN"/>
    <property type="match status" value="1"/>
</dbReference>
<dbReference type="STRING" id="661089.ciss_15790"/>
<evidence type="ECO:0000256" key="1">
    <source>
        <dbReference type="ARBA" id="ARBA00009441"/>
    </source>
</evidence>
<evidence type="ECO:0000256" key="7">
    <source>
        <dbReference type="ARBA" id="ARBA00033408"/>
    </source>
</evidence>
<dbReference type="SMART" id="SM00382">
    <property type="entry name" value="AAA"/>
    <property type="match status" value="1"/>
</dbReference>
<dbReference type="CDD" id="cd03241">
    <property type="entry name" value="ABC_RecN"/>
    <property type="match status" value="2"/>
</dbReference>
<evidence type="ECO:0000256" key="4">
    <source>
        <dbReference type="ARBA" id="ARBA00022763"/>
    </source>
</evidence>
<keyword evidence="5" id="KW-0067">ATP-binding</keyword>
<dbReference type="GO" id="GO:0043590">
    <property type="term" value="C:bacterial nucleoid"/>
    <property type="evidence" value="ECO:0007669"/>
    <property type="project" value="TreeGrafter"/>
</dbReference>
<accession>A0A1L8D373</accession>
<comment type="similarity">
    <text evidence="1 8">Belongs to the RecN family.</text>
</comment>
<dbReference type="InterPro" id="IPR041685">
    <property type="entry name" value="AAA_GajA/Old/RecF-like"/>
</dbReference>
<evidence type="ECO:0000256" key="6">
    <source>
        <dbReference type="ARBA" id="ARBA00023204"/>
    </source>
</evidence>
<evidence type="ECO:0000259" key="10">
    <source>
        <dbReference type="SMART" id="SM00382"/>
    </source>
</evidence>
<keyword evidence="6 8" id="KW-0234">DNA repair</keyword>
<comment type="caution">
    <text evidence="11">The sequence shown here is derived from an EMBL/GenBank/DDBJ whole genome shotgun (WGS) entry which is preliminary data.</text>
</comment>
<dbReference type="Pfam" id="PF13175">
    <property type="entry name" value="AAA_15"/>
    <property type="match status" value="1"/>
</dbReference>
<dbReference type="AlphaFoldDB" id="A0A1L8D373"/>
<dbReference type="InterPro" id="IPR004604">
    <property type="entry name" value="DNA_recomb/repair_RecN"/>
</dbReference>
<dbReference type="InterPro" id="IPR003593">
    <property type="entry name" value="AAA+_ATPase"/>
</dbReference>
<dbReference type="Gene3D" id="3.40.50.300">
    <property type="entry name" value="P-loop containing nucleotide triphosphate hydrolases"/>
    <property type="match status" value="2"/>
</dbReference>
<dbReference type="InterPro" id="IPR027417">
    <property type="entry name" value="P-loop_NTPase"/>
</dbReference>
<proteinExistence type="inferred from homology"/>